<sequence>MGDHWLALRRPQGSPRVFPSWSFQWPQSWSLCLLEAQEPEFPTIQSSARLKAPPEAATALLLCSGALTPHSGYPGLQSQAPRGPPCFPRKSTPAWGNVPAALRAGPAPAGWCVTSLAPTPTLGAHPHHPSAQPSNRHRVCPDRAG</sequence>
<protein>
    <submittedName>
        <fullName evidence="1">Uncharacterized protein</fullName>
    </submittedName>
</protein>
<accession>A0AC59Z6M5</accession>
<name>A0AC59Z6M5_RANTA</name>
<organism evidence="1 2">
    <name type="scientific">Rangifer tarandus platyrhynchus</name>
    <name type="common">Svalbard reindeer</name>
    <dbReference type="NCBI Taxonomy" id="3082113"/>
    <lineage>
        <taxon>Eukaryota</taxon>
        <taxon>Metazoa</taxon>
        <taxon>Chordata</taxon>
        <taxon>Craniata</taxon>
        <taxon>Vertebrata</taxon>
        <taxon>Euteleostomi</taxon>
        <taxon>Mammalia</taxon>
        <taxon>Eutheria</taxon>
        <taxon>Laurasiatheria</taxon>
        <taxon>Artiodactyla</taxon>
        <taxon>Ruminantia</taxon>
        <taxon>Pecora</taxon>
        <taxon>Cervidae</taxon>
        <taxon>Odocoileinae</taxon>
        <taxon>Rangifer</taxon>
    </lineage>
</organism>
<dbReference type="Proteomes" id="UP001162501">
    <property type="component" value="Chromosome 25"/>
</dbReference>
<reference evidence="1" key="2">
    <citation type="submission" date="2025-03" db="EMBL/GenBank/DDBJ databases">
        <authorList>
            <consortium name="ELIXIR-Norway"/>
            <consortium name="Elixir Norway"/>
        </authorList>
    </citation>
    <scope>NUCLEOTIDE SEQUENCE</scope>
</reference>
<proteinExistence type="predicted"/>
<evidence type="ECO:0000313" key="2">
    <source>
        <dbReference type="Proteomes" id="UP001162501"/>
    </source>
</evidence>
<dbReference type="EMBL" id="OX596109">
    <property type="protein sequence ID" value="CAN0272498.1"/>
    <property type="molecule type" value="Genomic_DNA"/>
</dbReference>
<gene>
    <name evidence="1" type="ORF">MRATA1EN22A_LOCUS14700</name>
</gene>
<evidence type="ECO:0000313" key="1">
    <source>
        <dbReference type="EMBL" id="CAN0272498.1"/>
    </source>
</evidence>
<reference evidence="1" key="1">
    <citation type="submission" date="2023-05" db="EMBL/GenBank/DDBJ databases">
        <authorList>
            <consortium name="ELIXIR-Norway"/>
        </authorList>
    </citation>
    <scope>NUCLEOTIDE SEQUENCE</scope>
</reference>